<evidence type="ECO:0000313" key="1">
    <source>
        <dbReference type="EMBL" id="KAB8276822.1"/>
    </source>
</evidence>
<gene>
    <name evidence="1" type="ORF">BDV30DRAFT_26132</name>
</gene>
<organism evidence="1 2">
    <name type="scientific">Aspergillus minisclerotigenes</name>
    <dbReference type="NCBI Taxonomy" id="656917"/>
    <lineage>
        <taxon>Eukaryota</taxon>
        <taxon>Fungi</taxon>
        <taxon>Dikarya</taxon>
        <taxon>Ascomycota</taxon>
        <taxon>Pezizomycotina</taxon>
        <taxon>Eurotiomycetes</taxon>
        <taxon>Eurotiomycetidae</taxon>
        <taxon>Eurotiales</taxon>
        <taxon>Aspergillaceae</taxon>
        <taxon>Aspergillus</taxon>
        <taxon>Aspergillus subgen. Circumdati</taxon>
    </lineage>
</organism>
<name>A0A5N6JD81_9EURO</name>
<dbReference type="AlphaFoldDB" id="A0A5N6JD81"/>
<proteinExistence type="predicted"/>
<dbReference type="Proteomes" id="UP000326289">
    <property type="component" value="Unassembled WGS sequence"/>
</dbReference>
<evidence type="ECO:0000313" key="2">
    <source>
        <dbReference type="Proteomes" id="UP000326289"/>
    </source>
</evidence>
<keyword evidence="2" id="KW-1185">Reference proteome</keyword>
<protein>
    <submittedName>
        <fullName evidence="1">Uncharacterized protein</fullName>
    </submittedName>
</protein>
<dbReference type="EMBL" id="ML732775">
    <property type="protein sequence ID" value="KAB8276822.1"/>
    <property type="molecule type" value="Genomic_DNA"/>
</dbReference>
<accession>A0A5N6JD81</accession>
<reference evidence="1 2" key="1">
    <citation type="submission" date="2019-04" db="EMBL/GenBank/DDBJ databases">
        <title>Fungal friends and foes A comparative genomics study of 23 Aspergillus species from section Flavi.</title>
        <authorList>
            <consortium name="DOE Joint Genome Institute"/>
            <person name="Kjaerbolling I."/>
            <person name="Vesth T.C."/>
            <person name="Frisvad J.C."/>
            <person name="Nybo J.L."/>
            <person name="Theobald S."/>
            <person name="Kildgaard S."/>
            <person name="Petersen T.I."/>
            <person name="Kuo A."/>
            <person name="Sato A."/>
            <person name="Lyhne E.K."/>
            <person name="Kogle M.E."/>
            <person name="Wiebenga A."/>
            <person name="Kun R.S."/>
            <person name="Lubbers R.J."/>
            <person name="Makela M.R."/>
            <person name="Barry K."/>
            <person name="Chovatia M."/>
            <person name="Clum A."/>
            <person name="Daum C."/>
            <person name="Haridas S."/>
            <person name="He G."/>
            <person name="LaButti K."/>
            <person name="Lipzen A."/>
            <person name="Mondo S."/>
            <person name="Pangilinan J."/>
            <person name="Riley R."/>
            <person name="Salamov A."/>
            <person name="Simmons B.A."/>
            <person name="Magnuson J.K."/>
            <person name="Henrissat B."/>
            <person name="Mortensen U.H."/>
            <person name="Larsen T.O."/>
            <person name="De vries R.P."/>
            <person name="Grigoriev I.V."/>
            <person name="Machida M."/>
            <person name="Baker S.E."/>
            <person name="Andersen M.R."/>
        </authorList>
    </citation>
    <scope>NUCLEOTIDE SEQUENCE [LARGE SCALE GENOMIC DNA]</scope>
    <source>
        <strain evidence="1 2">CBS 117635</strain>
    </source>
</reference>
<sequence length="99" mass="11570">MPRMTIESEILKKRLRVDDCQRKPDGRRNAKNLAAWMLVPFSLRPQLNPCQSRGRAHHLQPLHKTRPHSFLQVLCLLSPLFPPEMPRECRPEPRKATKA</sequence>